<name>A0A0B7BXL5_9EUPU</name>
<evidence type="ECO:0000313" key="2">
    <source>
        <dbReference type="EMBL" id="CEK96920.1"/>
    </source>
</evidence>
<sequence length="65" mass="7754">MPSVWSWLTRKKHKINSESDRKDEDRGQHREHSNTKFKHKEATKSKDISSNLQTSFMEDQTQHSN</sequence>
<proteinExistence type="predicted"/>
<feature type="compositionally biased region" description="Polar residues" evidence="1">
    <location>
        <begin position="48"/>
        <end position="65"/>
    </location>
</feature>
<accession>A0A0B7BXL5</accession>
<reference evidence="2" key="1">
    <citation type="submission" date="2014-12" db="EMBL/GenBank/DDBJ databases">
        <title>Insight into the proteome of Arion vulgaris.</title>
        <authorList>
            <person name="Aradska J."/>
            <person name="Bulat T."/>
            <person name="Smidak R."/>
            <person name="Sarate P."/>
            <person name="Gangsoo J."/>
            <person name="Sialana F."/>
            <person name="Bilban M."/>
            <person name="Lubec G."/>
        </authorList>
    </citation>
    <scope>NUCLEOTIDE SEQUENCE</scope>
    <source>
        <tissue evidence="2">Skin</tissue>
    </source>
</reference>
<dbReference type="EMBL" id="HACG01050055">
    <property type="protein sequence ID" value="CEK96920.1"/>
    <property type="molecule type" value="Transcribed_RNA"/>
</dbReference>
<feature type="region of interest" description="Disordered" evidence="1">
    <location>
        <begin position="1"/>
        <end position="65"/>
    </location>
</feature>
<gene>
    <name evidence="2" type="primary">ORF214000</name>
</gene>
<feature type="compositionally biased region" description="Basic and acidic residues" evidence="1">
    <location>
        <begin position="15"/>
        <end position="47"/>
    </location>
</feature>
<evidence type="ECO:0000256" key="1">
    <source>
        <dbReference type="SAM" id="MobiDB-lite"/>
    </source>
</evidence>
<dbReference type="AlphaFoldDB" id="A0A0B7BXL5"/>
<organism evidence="2">
    <name type="scientific">Arion vulgaris</name>
    <dbReference type="NCBI Taxonomy" id="1028688"/>
    <lineage>
        <taxon>Eukaryota</taxon>
        <taxon>Metazoa</taxon>
        <taxon>Spiralia</taxon>
        <taxon>Lophotrochozoa</taxon>
        <taxon>Mollusca</taxon>
        <taxon>Gastropoda</taxon>
        <taxon>Heterobranchia</taxon>
        <taxon>Euthyneura</taxon>
        <taxon>Panpulmonata</taxon>
        <taxon>Eupulmonata</taxon>
        <taxon>Stylommatophora</taxon>
        <taxon>Helicina</taxon>
        <taxon>Arionoidea</taxon>
        <taxon>Arionidae</taxon>
        <taxon>Arion</taxon>
    </lineage>
</organism>
<feature type="non-terminal residue" evidence="2">
    <location>
        <position position="65"/>
    </location>
</feature>
<protein>
    <submittedName>
        <fullName evidence="2">Uncharacterized protein</fullName>
    </submittedName>
</protein>